<dbReference type="AlphaFoldDB" id="A0A392UHR9"/>
<keyword evidence="2" id="KW-1185">Reference proteome</keyword>
<proteinExistence type="predicted"/>
<dbReference type="EMBL" id="LXQA010829495">
    <property type="protein sequence ID" value="MCI73002.1"/>
    <property type="molecule type" value="Genomic_DNA"/>
</dbReference>
<sequence length="34" mass="3902">MRQIPDCGAPKCNFCRSPMPFQRTRPTECARPCC</sequence>
<comment type="caution">
    <text evidence="1">The sequence shown here is derived from an EMBL/GenBank/DDBJ whole genome shotgun (WGS) entry which is preliminary data.</text>
</comment>
<protein>
    <submittedName>
        <fullName evidence="1">Uncharacterized protein</fullName>
    </submittedName>
</protein>
<organism evidence="1 2">
    <name type="scientific">Trifolium medium</name>
    <dbReference type="NCBI Taxonomy" id="97028"/>
    <lineage>
        <taxon>Eukaryota</taxon>
        <taxon>Viridiplantae</taxon>
        <taxon>Streptophyta</taxon>
        <taxon>Embryophyta</taxon>
        <taxon>Tracheophyta</taxon>
        <taxon>Spermatophyta</taxon>
        <taxon>Magnoliopsida</taxon>
        <taxon>eudicotyledons</taxon>
        <taxon>Gunneridae</taxon>
        <taxon>Pentapetalae</taxon>
        <taxon>rosids</taxon>
        <taxon>fabids</taxon>
        <taxon>Fabales</taxon>
        <taxon>Fabaceae</taxon>
        <taxon>Papilionoideae</taxon>
        <taxon>50 kb inversion clade</taxon>
        <taxon>NPAAA clade</taxon>
        <taxon>Hologalegina</taxon>
        <taxon>IRL clade</taxon>
        <taxon>Trifolieae</taxon>
        <taxon>Trifolium</taxon>
    </lineage>
</organism>
<accession>A0A392UHR9</accession>
<dbReference type="Proteomes" id="UP000265520">
    <property type="component" value="Unassembled WGS sequence"/>
</dbReference>
<reference evidence="1 2" key="1">
    <citation type="journal article" date="2018" name="Front. Plant Sci.">
        <title>Red Clover (Trifolium pratense) and Zigzag Clover (T. medium) - A Picture of Genomic Similarities and Differences.</title>
        <authorList>
            <person name="Dluhosova J."/>
            <person name="Istvanek J."/>
            <person name="Nedelnik J."/>
            <person name="Repkova J."/>
        </authorList>
    </citation>
    <scope>NUCLEOTIDE SEQUENCE [LARGE SCALE GENOMIC DNA]</scope>
    <source>
        <strain evidence="2">cv. 10/8</strain>
        <tissue evidence="1">Leaf</tissue>
    </source>
</reference>
<evidence type="ECO:0000313" key="1">
    <source>
        <dbReference type="EMBL" id="MCI73002.1"/>
    </source>
</evidence>
<name>A0A392UHR9_9FABA</name>
<evidence type="ECO:0000313" key="2">
    <source>
        <dbReference type="Proteomes" id="UP000265520"/>
    </source>
</evidence>
<feature type="non-terminal residue" evidence="1">
    <location>
        <position position="34"/>
    </location>
</feature>